<dbReference type="InterPro" id="IPR037380">
    <property type="entry name" value="DALRD3"/>
</dbReference>
<evidence type="ECO:0000313" key="3">
    <source>
        <dbReference type="EnsemblMetazoa" id="G29967.3:cds"/>
    </source>
</evidence>
<dbReference type="GO" id="GO:0106217">
    <property type="term" value="P:tRNA C3-cytosine methylation"/>
    <property type="evidence" value="ECO:0007669"/>
    <property type="project" value="TreeGrafter"/>
</dbReference>
<feature type="domain" description="DALR anticodon binding" evidence="2">
    <location>
        <begin position="443"/>
        <end position="583"/>
    </location>
</feature>
<dbReference type="PANTHER" id="PTHR16043">
    <property type="entry name" value="DALRD3 PROTEIN"/>
    <property type="match status" value="1"/>
</dbReference>
<evidence type="ECO:0000313" key="4">
    <source>
        <dbReference type="Proteomes" id="UP000005408"/>
    </source>
</evidence>
<name>A0A8W8LVX4_MAGGI</name>
<dbReference type="GO" id="GO:0000049">
    <property type="term" value="F:tRNA binding"/>
    <property type="evidence" value="ECO:0007669"/>
    <property type="project" value="TreeGrafter"/>
</dbReference>
<sequence>MEDSRQQRKHVSCDSMTQSILHVIKRNCGAFDIEPKSILVQKRQKSLKDGDFCVPKGCFKINEEEFLHLKEKLMEESKPWTCPVKKVTSDPYNSLLISLDRSLTYKSVISSLLKSEVPCAKVSKNEIENDTQKWNDSKPLERTVLVHVPDCGDCKTLEQLRGLVLTQHVINLLHANGLKTKLSLLNSDADTQKWQELLNFNFDYVLRREEKCDFENILDRARHSEYRLSHKKSNEEDHSLLHTETTSESDHNTADVKKLDKLVLDAEKYLASTSTDSGVYDKNLGKVHFTEKGGITDTLIQMSHLQTCIEQMDKCDCVLHIVPDKKGFQQQKIDLGLQMLVEGMPKQVHMLYGSVTERKSAATQKLNTEEFYSLRFGQMKEASVMKYGECVKGPGWNKTIENLTVASMKFELLLNVPRNIVKLDLSEGNDFGGGVDNRAGAFVMYNCARLATLFKHFNKAVDDGTYPPLPSMDCIDFSLLREEDEWSLFFHYILPFHDVVRSTVTELLPSKGIYTKLGTHKICNYLIGLSRSLSSYYSHTHVLVENRPNLLPTMYARLYLLKALHFVMTEGLHLLGVTPATQL</sequence>
<dbReference type="InterPro" id="IPR009080">
    <property type="entry name" value="tRNAsynth_Ia_anticodon-bd"/>
</dbReference>
<dbReference type="InterPro" id="IPR008909">
    <property type="entry name" value="DALR_anticod-bd"/>
</dbReference>
<organism evidence="3 4">
    <name type="scientific">Magallana gigas</name>
    <name type="common">Pacific oyster</name>
    <name type="synonym">Crassostrea gigas</name>
    <dbReference type="NCBI Taxonomy" id="29159"/>
    <lineage>
        <taxon>Eukaryota</taxon>
        <taxon>Metazoa</taxon>
        <taxon>Spiralia</taxon>
        <taxon>Lophotrochozoa</taxon>
        <taxon>Mollusca</taxon>
        <taxon>Bivalvia</taxon>
        <taxon>Autobranchia</taxon>
        <taxon>Pteriomorphia</taxon>
        <taxon>Ostreida</taxon>
        <taxon>Ostreoidea</taxon>
        <taxon>Ostreidae</taxon>
        <taxon>Magallana</taxon>
    </lineage>
</organism>
<dbReference type="SUPFAM" id="SSF47323">
    <property type="entry name" value="Anticodon-binding domain of a subclass of class I aminoacyl-tRNA synthetases"/>
    <property type="match status" value="1"/>
</dbReference>
<dbReference type="Pfam" id="PF05746">
    <property type="entry name" value="DALR_1"/>
    <property type="match status" value="1"/>
</dbReference>
<dbReference type="AlphaFoldDB" id="A0A8W8LVX4"/>
<dbReference type="GO" id="GO:0004814">
    <property type="term" value="F:arginine-tRNA ligase activity"/>
    <property type="evidence" value="ECO:0007669"/>
    <property type="project" value="InterPro"/>
</dbReference>
<evidence type="ECO:0000259" key="2">
    <source>
        <dbReference type="SMART" id="SM00836"/>
    </source>
</evidence>
<dbReference type="SMART" id="SM00836">
    <property type="entry name" value="DALR_1"/>
    <property type="match status" value="1"/>
</dbReference>
<feature type="region of interest" description="Disordered" evidence="1">
    <location>
        <begin position="228"/>
        <end position="252"/>
    </location>
</feature>
<accession>A0A8W8LVX4</accession>
<protein>
    <recommendedName>
        <fullName evidence="2">DALR anticodon binding domain-containing protein</fullName>
    </recommendedName>
</protein>
<dbReference type="PANTHER" id="PTHR16043:SF1">
    <property type="entry name" value="DALR ANTICODON-BINDING DOMAIN-CONTAINING PROTEIN 3"/>
    <property type="match status" value="1"/>
</dbReference>
<feature type="compositionally biased region" description="Basic and acidic residues" evidence="1">
    <location>
        <begin position="228"/>
        <end position="241"/>
    </location>
</feature>
<evidence type="ECO:0000256" key="1">
    <source>
        <dbReference type="SAM" id="MobiDB-lite"/>
    </source>
</evidence>
<dbReference type="GO" id="GO:0006420">
    <property type="term" value="P:arginyl-tRNA aminoacylation"/>
    <property type="evidence" value="ECO:0007669"/>
    <property type="project" value="InterPro"/>
</dbReference>
<reference evidence="3" key="1">
    <citation type="submission" date="2022-08" db="UniProtKB">
        <authorList>
            <consortium name="EnsemblMetazoa"/>
        </authorList>
    </citation>
    <scope>IDENTIFICATION</scope>
    <source>
        <strain evidence="3">05x7-T-G4-1.051#20</strain>
    </source>
</reference>
<dbReference type="Gene3D" id="1.10.730.10">
    <property type="entry name" value="Isoleucyl-tRNA Synthetase, Domain 1"/>
    <property type="match status" value="1"/>
</dbReference>
<keyword evidence="4" id="KW-1185">Reference proteome</keyword>
<dbReference type="EnsemblMetazoa" id="G29967.3">
    <property type="protein sequence ID" value="G29967.3:cds"/>
    <property type="gene ID" value="G29967"/>
</dbReference>
<dbReference type="GO" id="GO:0005524">
    <property type="term" value="F:ATP binding"/>
    <property type="evidence" value="ECO:0007669"/>
    <property type="project" value="InterPro"/>
</dbReference>
<dbReference type="Proteomes" id="UP000005408">
    <property type="component" value="Unassembled WGS sequence"/>
</dbReference>
<proteinExistence type="predicted"/>